<dbReference type="InParanoid" id="D7G594"/>
<dbReference type="EMBL" id="FN649742">
    <property type="protein sequence ID" value="CBJ27248.1"/>
    <property type="molecule type" value="Genomic_DNA"/>
</dbReference>
<keyword evidence="4" id="KW-0560">Oxidoreductase</keyword>
<dbReference type="InterPro" id="IPR002401">
    <property type="entry name" value="Cyt_P450_E_grp-I"/>
</dbReference>
<dbReference type="PRINTS" id="PR00463">
    <property type="entry name" value="EP450I"/>
</dbReference>
<dbReference type="PRINTS" id="PR00385">
    <property type="entry name" value="P450"/>
</dbReference>
<comment type="cofactor">
    <cofactor evidence="7">
        <name>heme</name>
        <dbReference type="ChEBI" id="CHEBI:30413"/>
    </cofactor>
</comment>
<gene>
    <name evidence="8" type="primary">CYP97E3</name>
    <name evidence="8" type="ORF">Esi_0063_0067</name>
</gene>
<organism evidence="8 9">
    <name type="scientific">Ectocarpus siliculosus</name>
    <name type="common">Brown alga</name>
    <name type="synonym">Conferva siliculosa</name>
    <dbReference type="NCBI Taxonomy" id="2880"/>
    <lineage>
        <taxon>Eukaryota</taxon>
        <taxon>Sar</taxon>
        <taxon>Stramenopiles</taxon>
        <taxon>Ochrophyta</taxon>
        <taxon>PX clade</taxon>
        <taxon>Phaeophyceae</taxon>
        <taxon>Ectocarpales</taxon>
        <taxon>Ectocarpaceae</taxon>
        <taxon>Ectocarpus</taxon>
    </lineage>
</organism>
<dbReference type="eggNOG" id="KOG0157">
    <property type="taxonomic scope" value="Eukaryota"/>
</dbReference>
<evidence type="ECO:0000256" key="6">
    <source>
        <dbReference type="ARBA" id="ARBA00023033"/>
    </source>
</evidence>
<sequence length="774" mass="85602">MIHFQVSVTAIQRRHGTIVKRELTIEPALSHALCDQQGDWLWAWGALCGYWSPVERERWLLYWQWRYAKREHAHSVQQERSHHDIKGASTGTTVVEGEQVDASAVLDDLARVDVEGWEGHEHGFDWYLEKARRGMISSNSGFAPLRMNFWRPTEAAEELSSWDMIYIILRNLGQMVGLPSVDNAPVAKIDKYTGSWLTFLQKVSNGRLEDLAGGPLFLMLEKYFLAEGPVYKLAFGPRSFIVVSDPVMAKHVLKSSVGDYDKGVLATILQPIMGKGLIPADPETWKVRRRAIVPGFHKAWLNRMMRLFAECADTLVVEAEAAARTGQVLDMEEKFCSLSLDIIGRAVFNYEFDSVSKESPVIKAVYRVLREAEHRSSSFIPYWKLPFANKWIASQVEFARDIGLLNTVLDKLIQRALDTQETADVEELERRDLDAVEDPSLLRFLIDMRGEDTTSKQLRDDLMTMLIAGHETTAAMLTWTLFNLAQNPEYLAKMHAEIDECMGPDGSHMPTFDDLPGLLYTRLALVEALRLYPEPPVIIRRALKETELPQGGADGPVKLVKGTDVFISTWNLHRSKELWDRPAEYMPERFLSEFRNEGVVGWKGFTPKMGAGLYPSEIDADFAFLPFGGGTRKCVGDQFAMMEATVSLAMMLKKLDFTLVGTPEDVGMVTGATIHTKNGLKMTVSLREPSSAGPAVNGHAAAVNGHSSTGINGEGINGVNGAKLDAAVAAAKAASKAATDAVGNAMPGDSSASVGEGKCPMHVTTASLEEGGLP</sequence>
<dbReference type="PROSITE" id="PS00086">
    <property type="entry name" value="CYTOCHROME_P450"/>
    <property type="match status" value="1"/>
</dbReference>
<dbReference type="GO" id="GO:0020037">
    <property type="term" value="F:heme binding"/>
    <property type="evidence" value="ECO:0007669"/>
    <property type="project" value="InterPro"/>
</dbReference>
<dbReference type="AlphaFoldDB" id="D7G594"/>
<keyword evidence="5 7" id="KW-0408">Iron</keyword>
<evidence type="ECO:0000256" key="4">
    <source>
        <dbReference type="ARBA" id="ARBA00023002"/>
    </source>
</evidence>
<evidence type="ECO:0000256" key="3">
    <source>
        <dbReference type="ARBA" id="ARBA00022723"/>
    </source>
</evidence>
<dbReference type="InterPro" id="IPR050196">
    <property type="entry name" value="Cytochrome_P450_Monoox"/>
</dbReference>
<dbReference type="GO" id="GO:0005506">
    <property type="term" value="F:iron ion binding"/>
    <property type="evidence" value="ECO:0007669"/>
    <property type="project" value="InterPro"/>
</dbReference>
<proteinExistence type="inferred from homology"/>
<dbReference type="Gene3D" id="1.10.630.10">
    <property type="entry name" value="Cytochrome P450"/>
    <property type="match status" value="1"/>
</dbReference>
<keyword evidence="6" id="KW-0503">Monooxygenase</keyword>
<dbReference type="STRING" id="2880.D7G594"/>
<evidence type="ECO:0000313" key="9">
    <source>
        <dbReference type="Proteomes" id="UP000002630"/>
    </source>
</evidence>
<evidence type="ECO:0000256" key="5">
    <source>
        <dbReference type="ARBA" id="ARBA00023004"/>
    </source>
</evidence>
<dbReference type="Pfam" id="PF00067">
    <property type="entry name" value="p450"/>
    <property type="match status" value="1"/>
</dbReference>
<dbReference type="GO" id="GO:0004497">
    <property type="term" value="F:monooxygenase activity"/>
    <property type="evidence" value="ECO:0007669"/>
    <property type="project" value="UniProtKB-KW"/>
</dbReference>
<keyword evidence="2 7" id="KW-0349">Heme</keyword>
<dbReference type="Proteomes" id="UP000002630">
    <property type="component" value="Linkage Group LG17"/>
</dbReference>
<dbReference type="OMA" id="YADQWMG"/>
<evidence type="ECO:0000256" key="2">
    <source>
        <dbReference type="ARBA" id="ARBA00022617"/>
    </source>
</evidence>
<evidence type="ECO:0000313" key="8">
    <source>
        <dbReference type="EMBL" id="CBJ27248.1"/>
    </source>
</evidence>
<dbReference type="PANTHER" id="PTHR24291:SF50">
    <property type="entry name" value="BIFUNCTIONAL ALBAFLAVENONE MONOOXYGENASE_TERPENE SYNTHASE"/>
    <property type="match status" value="1"/>
</dbReference>
<dbReference type="EMBL" id="FN648852">
    <property type="protein sequence ID" value="CBJ27248.1"/>
    <property type="molecule type" value="Genomic_DNA"/>
</dbReference>
<evidence type="ECO:0000256" key="7">
    <source>
        <dbReference type="PIRSR" id="PIRSR602401-1"/>
    </source>
</evidence>
<dbReference type="PANTHER" id="PTHR24291">
    <property type="entry name" value="CYTOCHROME P450 FAMILY 4"/>
    <property type="match status" value="1"/>
</dbReference>
<accession>D7G594</accession>
<dbReference type="InterPro" id="IPR017972">
    <property type="entry name" value="Cyt_P450_CS"/>
</dbReference>
<protein>
    <submittedName>
        <fullName evidence="8">Cytochrome P450</fullName>
    </submittedName>
</protein>
<dbReference type="InterPro" id="IPR001128">
    <property type="entry name" value="Cyt_P450"/>
</dbReference>
<dbReference type="InterPro" id="IPR036396">
    <property type="entry name" value="Cyt_P450_sf"/>
</dbReference>
<keyword evidence="9" id="KW-1185">Reference proteome</keyword>
<feature type="binding site" description="axial binding residue" evidence="7">
    <location>
        <position position="634"/>
    </location>
    <ligand>
        <name>heme</name>
        <dbReference type="ChEBI" id="CHEBI:30413"/>
    </ligand>
    <ligandPart>
        <name>Fe</name>
        <dbReference type="ChEBI" id="CHEBI:18248"/>
    </ligandPart>
</feature>
<dbReference type="GO" id="GO:0016705">
    <property type="term" value="F:oxidoreductase activity, acting on paired donors, with incorporation or reduction of molecular oxygen"/>
    <property type="evidence" value="ECO:0007669"/>
    <property type="project" value="InterPro"/>
</dbReference>
<comment type="similarity">
    <text evidence="1">Belongs to the cytochrome P450 family.</text>
</comment>
<name>D7G594_ECTSI</name>
<keyword evidence="3 7" id="KW-0479">Metal-binding</keyword>
<dbReference type="SUPFAM" id="SSF48264">
    <property type="entry name" value="Cytochrome P450"/>
    <property type="match status" value="1"/>
</dbReference>
<reference evidence="8 9" key="1">
    <citation type="journal article" date="2010" name="Nature">
        <title>The Ectocarpus genome and the independent evolution of multicellularity in brown algae.</title>
        <authorList>
            <person name="Cock J.M."/>
            <person name="Sterck L."/>
            <person name="Rouze P."/>
            <person name="Scornet D."/>
            <person name="Allen A.E."/>
            <person name="Amoutzias G."/>
            <person name="Anthouard V."/>
            <person name="Artiguenave F."/>
            <person name="Aury J.M."/>
            <person name="Badger J.H."/>
            <person name="Beszteri B."/>
            <person name="Billiau K."/>
            <person name="Bonnet E."/>
            <person name="Bothwell J.H."/>
            <person name="Bowler C."/>
            <person name="Boyen C."/>
            <person name="Brownlee C."/>
            <person name="Carrano C.J."/>
            <person name="Charrier B."/>
            <person name="Cho G.Y."/>
            <person name="Coelho S.M."/>
            <person name="Collen J."/>
            <person name="Corre E."/>
            <person name="Da Silva C."/>
            <person name="Delage L."/>
            <person name="Delaroque N."/>
            <person name="Dittami S.M."/>
            <person name="Doulbeau S."/>
            <person name="Elias M."/>
            <person name="Farnham G."/>
            <person name="Gachon C.M."/>
            <person name="Gschloessl B."/>
            <person name="Heesch S."/>
            <person name="Jabbari K."/>
            <person name="Jubin C."/>
            <person name="Kawai H."/>
            <person name="Kimura K."/>
            <person name="Kloareg B."/>
            <person name="Kupper F.C."/>
            <person name="Lang D."/>
            <person name="Le Bail A."/>
            <person name="Leblanc C."/>
            <person name="Lerouge P."/>
            <person name="Lohr M."/>
            <person name="Lopez P.J."/>
            <person name="Martens C."/>
            <person name="Maumus F."/>
            <person name="Michel G."/>
            <person name="Miranda-Saavedra D."/>
            <person name="Morales J."/>
            <person name="Moreau H."/>
            <person name="Motomura T."/>
            <person name="Nagasato C."/>
            <person name="Napoli C.A."/>
            <person name="Nelson D.R."/>
            <person name="Nyvall-Collen P."/>
            <person name="Peters A.F."/>
            <person name="Pommier C."/>
            <person name="Potin P."/>
            <person name="Poulain J."/>
            <person name="Quesneville H."/>
            <person name="Read B."/>
            <person name="Rensing S.A."/>
            <person name="Ritter A."/>
            <person name="Rousvoal S."/>
            <person name="Samanta M."/>
            <person name="Samson G."/>
            <person name="Schroeder D.C."/>
            <person name="Segurens B."/>
            <person name="Strittmatter M."/>
            <person name="Tonon T."/>
            <person name="Tregear J.W."/>
            <person name="Valentin K."/>
            <person name="von Dassow P."/>
            <person name="Yamagishi T."/>
            <person name="Van de Peer Y."/>
            <person name="Wincker P."/>
        </authorList>
    </citation>
    <scope>NUCLEOTIDE SEQUENCE [LARGE SCALE GENOMIC DNA]</scope>
    <source>
        <strain evidence="9">Ec32 / CCAP1310/4</strain>
    </source>
</reference>
<dbReference type="CDD" id="cd11046">
    <property type="entry name" value="CYP97"/>
    <property type="match status" value="1"/>
</dbReference>
<dbReference type="OrthoDB" id="1470350at2759"/>
<evidence type="ECO:0000256" key="1">
    <source>
        <dbReference type="ARBA" id="ARBA00010617"/>
    </source>
</evidence>